<protein>
    <recommendedName>
        <fullName evidence="4">Transcription factor zinc-finger domain-containing protein</fullName>
    </recommendedName>
</protein>
<accession>A0ABP9F720</accession>
<evidence type="ECO:0008006" key="4">
    <source>
        <dbReference type="Google" id="ProtNLM"/>
    </source>
</evidence>
<organism evidence="2 3">
    <name type="scientific">Tessaracoccus lubricantis</name>
    <dbReference type="NCBI Taxonomy" id="545543"/>
    <lineage>
        <taxon>Bacteria</taxon>
        <taxon>Bacillati</taxon>
        <taxon>Actinomycetota</taxon>
        <taxon>Actinomycetes</taxon>
        <taxon>Propionibacteriales</taxon>
        <taxon>Propionibacteriaceae</taxon>
        <taxon>Tessaracoccus</taxon>
    </lineage>
</organism>
<reference evidence="3" key="1">
    <citation type="journal article" date="2019" name="Int. J. Syst. Evol. Microbiol.">
        <title>The Global Catalogue of Microorganisms (GCM) 10K type strain sequencing project: providing services to taxonomists for standard genome sequencing and annotation.</title>
        <authorList>
            <consortium name="The Broad Institute Genomics Platform"/>
            <consortium name="The Broad Institute Genome Sequencing Center for Infectious Disease"/>
            <person name="Wu L."/>
            <person name="Ma J."/>
        </authorList>
    </citation>
    <scope>NUCLEOTIDE SEQUENCE [LARGE SCALE GENOMIC DNA]</scope>
    <source>
        <strain evidence="3">JCM 19125</strain>
    </source>
</reference>
<proteinExistence type="predicted"/>
<dbReference type="RefSeq" id="WP_345579715.1">
    <property type="nucleotide sequence ID" value="NZ_BAABLV010000016.1"/>
</dbReference>
<keyword evidence="3" id="KW-1185">Reference proteome</keyword>
<feature type="region of interest" description="Disordered" evidence="1">
    <location>
        <begin position="46"/>
        <end position="70"/>
    </location>
</feature>
<evidence type="ECO:0000313" key="3">
    <source>
        <dbReference type="Proteomes" id="UP001501521"/>
    </source>
</evidence>
<dbReference type="EMBL" id="BAABLV010000016">
    <property type="protein sequence ID" value="GAA4894278.1"/>
    <property type="molecule type" value="Genomic_DNA"/>
</dbReference>
<gene>
    <name evidence="2" type="ORF">GCM10025789_09380</name>
</gene>
<evidence type="ECO:0000313" key="2">
    <source>
        <dbReference type="EMBL" id="GAA4894278.1"/>
    </source>
</evidence>
<evidence type="ECO:0000256" key="1">
    <source>
        <dbReference type="SAM" id="MobiDB-lite"/>
    </source>
</evidence>
<name>A0ABP9F720_9ACTN</name>
<sequence length="70" mass="7487">MSARFLTTWPCQDACGTIKTDERVEGAPVYRCPGCDSTWIELNERTGQAKAAADTRGGQPDVSGAQGPRT</sequence>
<dbReference type="Proteomes" id="UP001501521">
    <property type="component" value="Unassembled WGS sequence"/>
</dbReference>
<comment type="caution">
    <text evidence="2">The sequence shown here is derived from an EMBL/GenBank/DDBJ whole genome shotgun (WGS) entry which is preliminary data.</text>
</comment>